<dbReference type="InterPro" id="IPR003675">
    <property type="entry name" value="Rce1/LyrA-like_dom"/>
</dbReference>
<dbReference type="RefSeq" id="WP_344916255.1">
    <property type="nucleotide sequence ID" value="NZ_BAAAYO010000018.1"/>
</dbReference>
<organism evidence="3 4">
    <name type="scientific">Paenibacillus hodogayensis</name>
    <dbReference type="NCBI Taxonomy" id="279208"/>
    <lineage>
        <taxon>Bacteria</taxon>
        <taxon>Bacillati</taxon>
        <taxon>Bacillota</taxon>
        <taxon>Bacilli</taxon>
        <taxon>Bacillales</taxon>
        <taxon>Paenibacillaceae</taxon>
        <taxon>Paenibacillus</taxon>
    </lineage>
</organism>
<feature type="transmembrane region" description="Helical" evidence="1">
    <location>
        <begin position="44"/>
        <end position="65"/>
    </location>
</feature>
<dbReference type="GO" id="GO:0016787">
    <property type="term" value="F:hydrolase activity"/>
    <property type="evidence" value="ECO:0007669"/>
    <property type="project" value="UniProtKB-KW"/>
</dbReference>
<evidence type="ECO:0000313" key="3">
    <source>
        <dbReference type="EMBL" id="MFB9754373.1"/>
    </source>
</evidence>
<keyword evidence="1" id="KW-1133">Transmembrane helix</keyword>
<feature type="transmembrane region" description="Helical" evidence="1">
    <location>
        <begin position="171"/>
        <end position="188"/>
    </location>
</feature>
<dbReference type="EMBL" id="JBHMAG010000015">
    <property type="protein sequence ID" value="MFB9754373.1"/>
    <property type="molecule type" value="Genomic_DNA"/>
</dbReference>
<reference evidence="3 4" key="1">
    <citation type="submission" date="2024-09" db="EMBL/GenBank/DDBJ databases">
        <authorList>
            <person name="Sun Q."/>
            <person name="Mori K."/>
        </authorList>
    </citation>
    <scope>NUCLEOTIDE SEQUENCE [LARGE SCALE GENOMIC DNA]</scope>
    <source>
        <strain evidence="3 4">JCM 12520</strain>
    </source>
</reference>
<dbReference type="Pfam" id="PF02517">
    <property type="entry name" value="Rce1-like"/>
    <property type="match status" value="1"/>
</dbReference>
<keyword evidence="1" id="KW-0472">Membrane</keyword>
<dbReference type="Proteomes" id="UP001589619">
    <property type="component" value="Unassembled WGS sequence"/>
</dbReference>
<name>A0ABV5W228_9BACL</name>
<sequence>MTTLYLWFILIGICIPGIGLMTRYTANELLAKPDNRMSERALRIALAAQTFILVALAAGAGLYFGPKVGLTDRFLAGLSQGRTEWADLYRQLLSGTVGGVVCTAVWVACYYGFIRSRIDRASLLIAEQARNELGLAARIASGGITEEILFRWGLLSIAMWSVSLLTSQTTAFWISIVVTGILFGLAHLPGYIAKGCIPSPLLVGSTVLGNLWVSFFCGYMFWQYGLIAAIVVHALFHVIWYPWDRAAFIRLSRAG</sequence>
<feature type="transmembrane region" description="Helical" evidence="1">
    <location>
        <begin position="6"/>
        <end position="24"/>
    </location>
</feature>
<evidence type="ECO:0000259" key="2">
    <source>
        <dbReference type="Pfam" id="PF02517"/>
    </source>
</evidence>
<evidence type="ECO:0000313" key="4">
    <source>
        <dbReference type="Proteomes" id="UP001589619"/>
    </source>
</evidence>
<evidence type="ECO:0000256" key="1">
    <source>
        <dbReference type="SAM" id="Phobius"/>
    </source>
</evidence>
<feature type="domain" description="CAAX prenyl protease 2/Lysostaphin resistance protein A-like" evidence="2">
    <location>
        <begin position="138"/>
        <end position="238"/>
    </location>
</feature>
<feature type="transmembrane region" description="Helical" evidence="1">
    <location>
        <begin position="221"/>
        <end position="243"/>
    </location>
</feature>
<proteinExistence type="predicted"/>
<protein>
    <submittedName>
        <fullName evidence="3">CPBP family intramembrane glutamic endopeptidase</fullName>
        <ecNumber evidence="3">3.4.-.-</ecNumber>
    </submittedName>
</protein>
<feature type="transmembrane region" description="Helical" evidence="1">
    <location>
        <begin position="92"/>
        <end position="113"/>
    </location>
</feature>
<keyword evidence="4" id="KW-1185">Reference proteome</keyword>
<dbReference type="EC" id="3.4.-.-" evidence="3"/>
<gene>
    <name evidence="3" type="ORF">ACFFNY_22615</name>
</gene>
<comment type="caution">
    <text evidence="3">The sequence shown here is derived from an EMBL/GenBank/DDBJ whole genome shotgun (WGS) entry which is preliminary data.</text>
</comment>
<keyword evidence="1" id="KW-0812">Transmembrane</keyword>
<keyword evidence="3" id="KW-0378">Hydrolase</keyword>
<accession>A0ABV5W228</accession>